<evidence type="ECO:0000313" key="1">
    <source>
        <dbReference type="EMBL" id="MUG48049.1"/>
    </source>
</evidence>
<dbReference type="GO" id="GO:0008168">
    <property type="term" value="F:methyltransferase activity"/>
    <property type="evidence" value="ECO:0007669"/>
    <property type="project" value="UniProtKB-KW"/>
</dbReference>
<sequence length="208" mass="24686">MAERKYDQSLRVRTVGMREWRNGTNCYHRYEATPYKALDRLFQVYKLNKTDRVVDFGCGRGRVPFYIHNKFHIPVTGIEVHEKTYEEALHNKGSYRSQARHISAPIRLKYGLAEQYEVKGTDNIFYFFNPFSIEIFKQVVYNILQSIQEEPRMVDIILYYPVAEYKQFLQMHTPFQLITKVNVPGAAHKKEKFLIYRFKNNGKPDSAE</sequence>
<keyword evidence="1" id="KW-0489">Methyltransferase</keyword>
<gene>
    <name evidence="1" type="ORF">GNP95_24195</name>
</gene>
<comment type="caution">
    <text evidence="1">The sequence shown here is derived from an EMBL/GenBank/DDBJ whole genome shotgun (WGS) entry which is preliminary data.</text>
</comment>
<proteinExistence type="predicted"/>
<reference evidence="1 2" key="1">
    <citation type="submission" date="2019-11" db="EMBL/GenBank/DDBJ databases">
        <title>Draft genome sequences of five Paenibacillus species of dairy origin.</title>
        <authorList>
            <person name="Olajide A.M."/>
            <person name="Chen S."/>
            <person name="Lapointe G."/>
        </authorList>
    </citation>
    <scope>NUCLEOTIDE SEQUENCE [LARGE SCALE GENOMIC DNA]</scope>
    <source>
        <strain evidence="1 2">12CR55</strain>
    </source>
</reference>
<dbReference type="RefSeq" id="WP_155613401.1">
    <property type="nucleotide sequence ID" value="NZ_WNZW01000019.1"/>
</dbReference>
<organism evidence="1 2">
    <name type="scientific">Paenibacillus woosongensis</name>
    <dbReference type="NCBI Taxonomy" id="307580"/>
    <lineage>
        <taxon>Bacteria</taxon>
        <taxon>Bacillati</taxon>
        <taxon>Bacillota</taxon>
        <taxon>Bacilli</taxon>
        <taxon>Bacillales</taxon>
        <taxon>Paenibacillaceae</taxon>
        <taxon>Paenibacillus</taxon>
    </lineage>
</organism>
<dbReference type="EMBL" id="WNZW01000019">
    <property type="protein sequence ID" value="MUG48049.1"/>
    <property type="molecule type" value="Genomic_DNA"/>
</dbReference>
<accession>A0A7X2Z772</accession>
<evidence type="ECO:0000313" key="2">
    <source>
        <dbReference type="Proteomes" id="UP000447876"/>
    </source>
</evidence>
<dbReference type="Gene3D" id="3.40.50.150">
    <property type="entry name" value="Vaccinia Virus protein VP39"/>
    <property type="match status" value="1"/>
</dbReference>
<protein>
    <submittedName>
        <fullName evidence="1">SAM-dependent methyltransferase</fullName>
    </submittedName>
</protein>
<dbReference type="InterPro" id="IPR029063">
    <property type="entry name" value="SAM-dependent_MTases_sf"/>
</dbReference>
<dbReference type="Proteomes" id="UP000447876">
    <property type="component" value="Unassembled WGS sequence"/>
</dbReference>
<name>A0A7X2Z772_9BACL</name>
<dbReference type="OrthoDB" id="9780095at2"/>
<dbReference type="AlphaFoldDB" id="A0A7X2Z772"/>
<dbReference type="SUPFAM" id="SSF53335">
    <property type="entry name" value="S-adenosyl-L-methionine-dependent methyltransferases"/>
    <property type="match status" value="1"/>
</dbReference>
<keyword evidence="1" id="KW-0808">Transferase</keyword>
<dbReference type="GO" id="GO:0032259">
    <property type="term" value="P:methylation"/>
    <property type="evidence" value="ECO:0007669"/>
    <property type="project" value="UniProtKB-KW"/>
</dbReference>